<dbReference type="eggNOG" id="ENOG502Z8CK">
    <property type="taxonomic scope" value="Bacteria"/>
</dbReference>
<dbReference type="PATRIC" id="fig|582515.4.peg.1419"/>
<dbReference type="Gene3D" id="2.40.128.590">
    <property type="entry name" value="CpcT/CpeT domain"/>
    <property type="match status" value="1"/>
</dbReference>
<protein>
    <recommendedName>
        <fullName evidence="3">Chromophore lyase CpcT/CpeT</fullName>
        <ecNumber evidence="3">4.-.-.-</ecNumber>
    </recommendedName>
</protein>
<comment type="function">
    <text evidence="3">Covalently attaches a chromophore to Cys residue(s) of phycobiliproteins.</text>
</comment>
<dbReference type="EC" id="4.-.-.-" evidence="3"/>
<evidence type="ECO:0000313" key="5">
    <source>
        <dbReference type="Proteomes" id="UP000016960"/>
    </source>
</evidence>
<dbReference type="PANTHER" id="PTHR35137:SF1">
    <property type="entry name" value="CHROMOPHORE LYASE CRL, CHLOROPLASTIC"/>
    <property type="match status" value="1"/>
</dbReference>
<comment type="similarity">
    <text evidence="1 3">Belongs to the CpcT/CpeT biliprotein lyase family.</text>
</comment>
<comment type="caution">
    <text evidence="4">The sequence shown here is derived from an EMBL/GenBank/DDBJ whole genome shotgun (WGS) entry which is preliminary data.</text>
</comment>
<evidence type="ECO:0000256" key="3">
    <source>
        <dbReference type="HAMAP-Rule" id="MF_01460"/>
    </source>
</evidence>
<proteinExistence type="inferred from homology"/>
<dbReference type="PANTHER" id="PTHR35137">
    <property type="entry name" value="CHROMOPHORE LYASE CRL, CHLOROPLASTIC"/>
    <property type="match status" value="1"/>
</dbReference>
<dbReference type="Pfam" id="PF06206">
    <property type="entry name" value="CpeT"/>
    <property type="match status" value="1"/>
</dbReference>
<dbReference type="InterPro" id="IPR038672">
    <property type="entry name" value="CpcT/CpeT_sf"/>
</dbReference>
<accession>U5DMV0</accession>
<dbReference type="STRING" id="582515.KR51_00012700"/>
<dbReference type="CDD" id="cd16338">
    <property type="entry name" value="CpcT"/>
    <property type="match status" value="1"/>
</dbReference>
<dbReference type="GO" id="GO:0017006">
    <property type="term" value="P:protein-tetrapyrrole linkage"/>
    <property type="evidence" value="ECO:0007669"/>
    <property type="project" value="UniProtKB-UniRule"/>
</dbReference>
<evidence type="ECO:0000256" key="2">
    <source>
        <dbReference type="ARBA" id="ARBA00023239"/>
    </source>
</evidence>
<dbReference type="AlphaFoldDB" id="U5DMV0"/>
<reference evidence="4 5" key="1">
    <citation type="submission" date="2013-05" db="EMBL/GenBank/DDBJ databases">
        <title>Draft genome sequence of Rubidibacter lacunae KORDI 51-2.</title>
        <authorList>
            <person name="Choi D.H."/>
            <person name="Noh J.H."/>
            <person name="Kwon K.-K."/>
            <person name="Lee J.-H."/>
            <person name="Ryu J.-Y."/>
        </authorList>
    </citation>
    <scope>NUCLEOTIDE SEQUENCE [LARGE SCALE GENOMIC DNA]</scope>
    <source>
        <strain evidence="4 5">KORDI 51-2</strain>
    </source>
</reference>
<sequence>MDGEECISPDKSHPRDRSMSDPIQLAQWMAGDFSNYKQSYEYPTLFAHIRIFFRPLPFEFFNTIGFYSEQVYDYDLWSPYRQGVHRLIPRGNEVYIENYALDDPMLYAGAARDLEILSTISPNCLKRRYNCSMVFRRRGGESFVGSVEPGNNCIVPRNGRKTYLVSEVEVTERTWTSRDRGFDLDTHEQVWGSAAGALEFEKRDSFASEVPIVF</sequence>
<dbReference type="GO" id="GO:0016829">
    <property type="term" value="F:lyase activity"/>
    <property type="evidence" value="ECO:0007669"/>
    <property type="project" value="UniProtKB-KW"/>
</dbReference>
<keyword evidence="2 3" id="KW-0456">Lyase</keyword>
<evidence type="ECO:0000313" key="4">
    <source>
        <dbReference type="EMBL" id="ERN41944.1"/>
    </source>
</evidence>
<dbReference type="InParanoid" id="U5DMV0"/>
<dbReference type="InterPro" id="IPR010404">
    <property type="entry name" value="CpcT/CpeT"/>
</dbReference>
<dbReference type="Proteomes" id="UP000016960">
    <property type="component" value="Unassembled WGS sequence"/>
</dbReference>
<name>U5DMV0_9CHRO</name>
<keyword evidence="5" id="KW-1185">Reference proteome</keyword>
<evidence type="ECO:0000256" key="1">
    <source>
        <dbReference type="ARBA" id="ARBA00008206"/>
    </source>
</evidence>
<organism evidence="4 5">
    <name type="scientific">Rubidibacter lacunae KORDI 51-2</name>
    <dbReference type="NCBI Taxonomy" id="582515"/>
    <lineage>
        <taxon>Bacteria</taxon>
        <taxon>Bacillati</taxon>
        <taxon>Cyanobacteriota</taxon>
        <taxon>Cyanophyceae</taxon>
        <taxon>Oscillatoriophycideae</taxon>
        <taxon>Chroococcales</taxon>
        <taxon>Aphanothecaceae</taxon>
        <taxon>Rubidibacter</taxon>
    </lineage>
</organism>
<dbReference type="HAMAP" id="MF_01460">
    <property type="entry name" value="Chrphore_lyase_CpxT"/>
    <property type="match status" value="1"/>
</dbReference>
<gene>
    <name evidence="3" type="primary">cpcT</name>
    <name evidence="4" type="ORF">KR51_00012700</name>
</gene>
<dbReference type="EMBL" id="ASSJ01000035">
    <property type="protein sequence ID" value="ERN41944.1"/>
    <property type="molecule type" value="Genomic_DNA"/>
</dbReference>